<protein>
    <submittedName>
        <fullName evidence="3">Uncharacterized protein</fullName>
    </submittedName>
</protein>
<keyword evidence="4" id="KW-1185">Reference proteome</keyword>
<evidence type="ECO:0000256" key="2">
    <source>
        <dbReference type="SAM" id="Phobius"/>
    </source>
</evidence>
<evidence type="ECO:0000313" key="4">
    <source>
        <dbReference type="Proteomes" id="UP001524587"/>
    </source>
</evidence>
<proteinExistence type="predicted"/>
<reference evidence="3 4" key="1">
    <citation type="submission" date="2022-06" db="EMBL/GenBank/DDBJ databases">
        <title>Endosaccharibacter gen. nov., sp. nov., endophytic bacteria isolated from sugarcane.</title>
        <authorList>
            <person name="Pitiwittayakul N."/>
            <person name="Yukphan P."/>
            <person name="Charoenyingcharoen P."/>
            <person name="Tanasupawat S."/>
        </authorList>
    </citation>
    <scope>NUCLEOTIDE SEQUENCE [LARGE SCALE GENOMIC DNA]</scope>
    <source>
        <strain evidence="3 4">KSS8</strain>
    </source>
</reference>
<gene>
    <name evidence="3" type="ORF">NFI95_13365</name>
</gene>
<feature type="transmembrane region" description="Helical" evidence="2">
    <location>
        <begin position="140"/>
        <end position="161"/>
    </location>
</feature>
<keyword evidence="2" id="KW-1133">Transmembrane helix</keyword>
<dbReference type="EMBL" id="JAMSKV010000012">
    <property type="protein sequence ID" value="MCQ8279429.1"/>
    <property type="molecule type" value="Genomic_DNA"/>
</dbReference>
<sequence>MPAPAQTTPPAKGGTPDFNLPPPAGDAQTSGPAAPAQTGAPSAANQTQTIPQTQTGQTIDAATLPGEAALSTTSAVAGGAILLVLAVGLFFVRGAIRSHLISLRASPSAAGSAGWALFALLLGLCVLVLFGLLGNLWGTLAFTLPLGLFILLMLVLFVLLYRAAKRGRQLRPRA</sequence>
<name>A0ABT1W973_9PROT</name>
<dbReference type="Proteomes" id="UP001524587">
    <property type="component" value="Unassembled WGS sequence"/>
</dbReference>
<evidence type="ECO:0000256" key="1">
    <source>
        <dbReference type="SAM" id="MobiDB-lite"/>
    </source>
</evidence>
<feature type="transmembrane region" description="Helical" evidence="2">
    <location>
        <begin position="113"/>
        <end position="134"/>
    </location>
</feature>
<feature type="region of interest" description="Disordered" evidence="1">
    <location>
        <begin position="1"/>
        <end position="56"/>
    </location>
</feature>
<keyword evidence="2" id="KW-0472">Membrane</keyword>
<comment type="caution">
    <text evidence="3">The sequence shown here is derived from an EMBL/GenBank/DDBJ whole genome shotgun (WGS) entry which is preliminary data.</text>
</comment>
<feature type="transmembrane region" description="Helical" evidence="2">
    <location>
        <begin position="74"/>
        <end position="92"/>
    </location>
</feature>
<feature type="compositionally biased region" description="Low complexity" evidence="1">
    <location>
        <begin position="29"/>
        <end position="56"/>
    </location>
</feature>
<keyword evidence="2" id="KW-0812">Transmembrane</keyword>
<accession>A0ABT1W973</accession>
<evidence type="ECO:0000313" key="3">
    <source>
        <dbReference type="EMBL" id="MCQ8279429.1"/>
    </source>
</evidence>
<organism evidence="3 4">
    <name type="scientific">Endosaccharibacter trunci</name>
    <dbReference type="NCBI Taxonomy" id="2812733"/>
    <lineage>
        <taxon>Bacteria</taxon>
        <taxon>Pseudomonadati</taxon>
        <taxon>Pseudomonadota</taxon>
        <taxon>Alphaproteobacteria</taxon>
        <taxon>Acetobacterales</taxon>
        <taxon>Acetobacteraceae</taxon>
        <taxon>Endosaccharibacter</taxon>
    </lineage>
</organism>
<dbReference type="RefSeq" id="WP_422864913.1">
    <property type="nucleotide sequence ID" value="NZ_JAMSKV010000012.1"/>
</dbReference>